<dbReference type="GeneID" id="8676594"/>
<reference evidence="2 3" key="1">
    <citation type="journal article" date="2010" name="J. Bacteriol.">
        <title>Comparative genomics and transduction potential of Enterococcus faecalis temperate bacteriophages.</title>
        <authorList>
            <person name="Yasmin A."/>
            <person name="Kenny J.G."/>
            <person name="Shankar J."/>
            <person name="Darby A.C."/>
            <person name="Hall N."/>
            <person name="Edwards C."/>
            <person name="Horsburgh M.J."/>
        </authorList>
    </citation>
    <scope>NUCLEOTIDE SEQUENCE</scope>
    <source>
        <strain evidence="2">PhiFL1A</strain>
    </source>
</reference>
<protein>
    <submittedName>
        <fullName evidence="2">Uncharacterized protein</fullName>
    </submittedName>
</protein>
<evidence type="ECO:0000256" key="1">
    <source>
        <dbReference type="SAM" id="MobiDB-lite"/>
    </source>
</evidence>
<feature type="region of interest" description="Disordered" evidence="1">
    <location>
        <begin position="24"/>
        <end position="60"/>
    </location>
</feature>
<keyword evidence="3" id="KW-1185">Reference proteome</keyword>
<dbReference type="OrthoDB" id="31491at10239"/>
<proteinExistence type="predicted"/>
<accession>D2IYY3</accession>
<sequence length="123" mass="13767">MDWKEVGKKALDVSKQATEKGIDSFQEWKNDQERIKKAEERKKTTNKEQDKKAPMFHNGVHCPKCRSMNVEFMQNNRKSFSVGKATGGAILTGGVGTLAGFAGKKGKNQWHCKNCGNTFTSKK</sequence>
<evidence type="ECO:0000313" key="2">
    <source>
        <dbReference type="EMBL" id="ACZ63760.1"/>
    </source>
</evidence>
<organism evidence="2 3">
    <name type="scientific">Enterococcus phage phiFL1A</name>
    <dbReference type="NCBI Taxonomy" id="673832"/>
    <lineage>
        <taxon>Viruses</taxon>
        <taxon>Duplodnaviria</taxon>
        <taxon>Heunggongvirae</taxon>
        <taxon>Uroviricota</taxon>
        <taxon>Caudoviricetes</taxon>
        <taxon>Phifelvirus</taxon>
        <taxon>Phifelvirus FL1</taxon>
    </lineage>
</organism>
<dbReference type="RefSeq" id="YP_003347518.1">
    <property type="nucleotide sequence ID" value="NC_013646.1"/>
</dbReference>
<dbReference type="EMBL" id="GQ478081">
    <property type="protein sequence ID" value="ACZ63760.1"/>
    <property type="molecule type" value="Genomic_DNA"/>
</dbReference>
<dbReference type="KEGG" id="vg:8676594"/>
<feature type="compositionally biased region" description="Basic and acidic residues" evidence="1">
    <location>
        <begin position="24"/>
        <end position="53"/>
    </location>
</feature>
<name>D2IYY3_9CAUD</name>
<evidence type="ECO:0000313" key="3">
    <source>
        <dbReference type="Proteomes" id="UP000000633"/>
    </source>
</evidence>
<gene>
    <name evidence="2" type="primary">gp61</name>
</gene>
<dbReference type="Proteomes" id="UP000000633">
    <property type="component" value="Segment"/>
</dbReference>